<keyword evidence="2" id="KW-0732">Signal</keyword>
<dbReference type="Gene3D" id="3.40.50.1820">
    <property type="entry name" value="alpha/beta hydrolase"/>
    <property type="match status" value="1"/>
</dbReference>
<name>A0A0F0KRS7_9MICO</name>
<feature type="transmembrane region" description="Helical" evidence="4">
    <location>
        <begin position="21"/>
        <end position="43"/>
    </location>
</feature>
<dbReference type="AlphaFoldDB" id="A0A0F0KRS7"/>
<keyword evidence="3 6" id="KW-0378">Hydrolase</keyword>
<comment type="caution">
    <text evidence="6">The sequence shown here is derived from an EMBL/GenBank/DDBJ whole genome shotgun (WGS) entry which is preliminary data.</text>
</comment>
<evidence type="ECO:0000256" key="1">
    <source>
        <dbReference type="ARBA" id="ARBA00010088"/>
    </source>
</evidence>
<dbReference type="GO" id="GO:0016787">
    <property type="term" value="F:hydrolase activity"/>
    <property type="evidence" value="ECO:0007669"/>
    <property type="project" value="UniProtKB-KW"/>
</dbReference>
<evidence type="ECO:0000256" key="4">
    <source>
        <dbReference type="SAM" id="Phobius"/>
    </source>
</evidence>
<proteinExistence type="inferred from homology"/>
<dbReference type="PANTHER" id="PTHR43248">
    <property type="entry name" value="2-SUCCINYL-6-HYDROXY-2,4-CYCLOHEXADIENE-1-CARBOXYLATE SYNTHASE"/>
    <property type="match status" value="1"/>
</dbReference>
<evidence type="ECO:0000313" key="7">
    <source>
        <dbReference type="Proteomes" id="UP000033448"/>
    </source>
</evidence>
<dbReference type="PATRIC" id="fig|582680.7.peg.2049"/>
<keyword evidence="4" id="KW-0472">Membrane</keyword>
<sequence>MNTPAPSPLRRHHAGARLRRLGAVTAGLVVAALALSGCLYSMIPAGSSSAGPTATPDTSGIAADLQPFYGQKLTWSGCGGGMDCTTVKAPLDWENPGAGSLDLAVVRHRATGTSKGSLLTNPGGPGASGLQLIKSSLSFAVSPTLVKNYDVIGFDPRGVGSSTAVKCLDATQMDDYLYSIRPGARGSDEWTAAQKSANKDFADACAKNSKGILPYITTVNSARDMDLLRGVLGDKKLNYLGYSYGTFLGATYAQLYPDRVGHLVLDGALDPAVSNLDVSTTQAIGFESALRAYMASCLKDKKCPFQGTVDEAMGDLGALLASVDRSPQKNADGRMLGADTLMTSIVSALYSQDSWSYLTQSLTAVLKGDPSVAFQLADFYNSRENGKYTDNSTEAFRAYNCMDYPLENDPAAKAASDAKIKAEAPTIAPYWDGPDPCEQWPFPPTGTRGEITAAGSGPILVIGTTNDPATPYAWAESLAKQLEGGVLITRVGEGHTGYNKGNSCVDDAVDAYFVDGTVPAKAGIRCE</sequence>
<evidence type="ECO:0000313" key="6">
    <source>
        <dbReference type="EMBL" id="KJL23583.1"/>
    </source>
</evidence>
<reference evidence="6 7" key="1">
    <citation type="submission" date="2015-02" db="EMBL/GenBank/DDBJ databases">
        <title>Draft genome sequences of ten Microbacterium spp. with emphasis on heavy metal contaminated environments.</title>
        <authorList>
            <person name="Corretto E."/>
        </authorList>
    </citation>
    <scope>NUCLEOTIDE SEQUENCE [LARGE SCALE GENOMIC DNA]</scope>
    <source>
        <strain evidence="6 7">DSM 23848</strain>
    </source>
</reference>
<dbReference type="SUPFAM" id="SSF53474">
    <property type="entry name" value="alpha/beta-Hydrolases"/>
    <property type="match status" value="1"/>
</dbReference>
<keyword evidence="4" id="KW-1133">Transmembrane helix</keyword>
<dbReference type="Pfam" id="PF08386">
    <property type="entry name" value="Abhydrolase_4"/>
    <property type="match status" value="1"/>
</dbReference>
<keyword evidence="7" id="KW-1185">Reference proteome</keyword>
<evidence type="ECO:0000259" key="5">
    <source>
        <dbReference type="Pfam" id="PF08386"/>
    </source>
</evidence>
<evidence type="ECO:0000256" key="3">
    <source>
        <dbReference type="ARBA" id="ARBA00022801"/>
    </source>
</evidence>
<dbReference type="OrthoDB" id="3252468at2"/>
<accession>A0A0F0KRS7</accession>
<dbReference type="InterPro" id="IPR013595">
    <property type="entry name" value="Pept_S33_TAP-like_C"/>
</dbReference>
<dbReference type="InterPro" id="IPR051601">
    <property type="entry name" value="Serine_prot/Carboxylest_S33"/>
</dbReference>
<gene>
    <name evidence="6" type="primary">caeA</name>
    <name evidence="6" type="ORF">RL72_02006</name>
</gene>
<dbReference type="PANTHER" id="PTHR43248:SF29">
    <property type="entry name" value="TRIPEPTIDYL AMINOPEPTIDASE"/>
    <property type="match status" value="1"/>
</dbReference>
<dbReference type="InterPro" id="IPR029058">
    <property type="entry name" value="AB_hydrolase_fold"/>
</dbReference>
<dbReference type="EMBL" id="JYIT01000076">
    <property type="protein sequence ID" value="KJL23583.1"/>
    <property type="molecule type" value="Genomic_DNA"/>
</dbReference>
<dbReference type="Proteomes" id="UP000033448">
    <property type="component" value="Unassembled WGS sequence"/>
</dbReference>
<keyword evidence="4" id="KW-0812">Transmembrane</keyword>
<comment type="similarity">
    <text evidence="1">Belongs to the peptidase S33 family.</text>
</comment>
<organism evidence="6 7">
    <name type="scientific">Microbacterium azadirachtae</name>
    <dbReference type="NCBI Taxonomy" id="582680"/>
    <lineage>
        <taxon>Bacteria</taxon>
        <taxon>Bacillati</taxon>
        <taxon>Actinomycetota</taxon>
        <taxon>Actinomycetes</taxon>
        <taxon>Micrococcales</taxon>
        <taxon>Microbacteriaceae</taxon>
        <taxon>Microbacterium</taxon>
    </lineage>
</organism>
<dbReference type="RefSeq" id="WP_082072311.1">
    <property type="nucleotide sequence ID" value="NZ_CP099706.1"/>
</dbReference>
<evidence type="ECO:0000256" key="2">
    <source>
        <dbReference type="ARBA" id="ARBA00022729"/>
    </source>
</evidence>
<protein>
    <submittedName>
        <fullName evidence="6">Carboxylesterase A</fullName>
        <ecNumber evidence="6">3.1.1.-</ecNumber>
    </submittedName>
</protein>
<feature type="domain" description="Peptidase S33 tripeptidyl aminopeptidase-like C-terminal" evidence="5">
    <location>
        <begin position="434"/>
        <end position="521"/>
    </location>
</feature>
<dbReference type="EC" id="3.1.1.-" evidence="6"/>